<dbReference type="SUPFAM" id="SSF52172">
    <property type="entry name" value="CheY-like"/>
    <property type="match status" value="1"/>
</dbReference>
<dbReference type="RefSeq" id="WP_106140969.1">
    <property type="nucleotide sequence ID" value="NZ_PVTE01000048.1"/>
</dbReference>
<feature type="modified residue" description="4-aspartylphosphate" evidence="1">
    <location>
        <position position="61"/>
    </location>
</feature>
<reference evidence="3 4" key="1">
    <citation type="submission" date="2018-03" db="EMBL/GenBank/DDBJ databases">
        <title>Genomic Encyclopedia of Archaeal and Bacterial Type Strains, Phase II (KMG-II): from individual species to whole genera.</title>
        <authorList>
            <person name="Goeker M."/>
        </authorList>
    </citation>
    <scope>NUCLEOTIDE SEQUENCE [LARGE SCALE GENOMIC DNA]</scope>
    <source>
        <strain evidence="3 4">DSM 28354</strain>
    </source>
</reference>
<dbReference type="InterPro" id="IPR001789">
    <property type="entry name" value="Sig_transdc_resp-reg_receiver"/>
</dbReference>
<keyword evidence="4" id="KW-1185">Reference proteome</keyword>
<dbReference type="OrthoDB" id="963430at2"/>
<evidence type="ECO:0000313" key="3">
    <source>
        <dbReference type="EMBL" id="PRY21932.1"/>
    </source>
</evidence>
<comment type="caution">
    <text evidence="3">The sequence shown here is derived from an EMBL/GenBank/DDBJ whole genome shotgun (WGS) entry which is preliminary data.</text>
</comment>
<proteinExistence type="predicted"/>
<feature type="domain" description="Response regulatory" evidence="2">
    <location>
        <begin position="7"/>
        <end position="129"/>
    </location>
</feature>
<dbReference type="InterPro" id="IPR052893">
    <property type="entry name" value="TCS_response_regulator"/>
</dbReference>
<dbReference type="InterPro" id="IPR011006">
    <property type="entry name" value="CheY-like_superfamily"/>
</dbReference>
<accession>A0A2T0RLD0</accession>
<sequence length="142" mass="15801">MNANSILILLVDDEPPVIDMLQRVGRQHFPQATFASCNSPQETLDYLDEAANARPQLILLDIDLHAPTNGLDLLAQIQQHPRAKGIPVVMFTVSAAEPDISRAYEVGAVAYTQKPDSLTGWVNYVQLLRDYWFSMAILPPTK</sequence>
<gene>
    <name evidence="3" type="ORF">CLV58_14812</name>
</gene>
<dbReference type="PROSITE" id="PS50110">
    <property type="entry name" value="RESPONSE_REGULATORY"/>
    <property type="match status" value="1"/>
</dbReference>
<organism evidence="3 4">
    <name type="scientific">Spirosoma oryzae</name>
    <dbReference type="NCBI Taxonomy" id="1469603"/>
    <lineage>
        <taxon>Bacteria</taxon>
        <taxon>Pseudomonadati</taxon>
        <taxon>Bacteroidota</taxon>
        <taxon>Cytophagia</taxon>
        <taxon>Cytophagales</taxon>
        <taxon>Cytophagaceae</taxon>
        <taxon>Spirosoma</taxon>
    </lineage>
</organism>
<evidence type="ECO:0000259" key="2">
    <source>
        <dbReference type="PROSITE" id="PS50110"/>
    </source>
</evidence>
<dbReference type="Proteomes" id="UP000238375">
    <property type="component" value="Unassembled WGS sequence"/>
</dbReference>
<dbReference type="Gene3D" id="3.40.50.2300">
    <property type="match status" value="1"/>
</dbReference>
<dbReference type="PANTHER" id="PTHR44520">
    <property type="entry name" value="RESPONSE REGULATOR RCP1-RELATED"/>
    <property type="match status" value="1"/>
</dbReference>
<dbReference type="EMBL" id="PVTE01000048">
    <property type="protein sequence ID" value="PRY21932.1"/>
    <property type="molecule type" value="Genomic_DNA"/>
</dbReference>
<dbReference type="Pfam" id="PF00072">
    <property type="entry name" value="Response_reg"/>
    <property type="match status" value="1"/>
</dbReference>
<evidence type="ECO:0000256" key="1">
    <source>
        <dbReference type="PROSITE-ProRule" id="PRU00169"/>
    </source>
</evidence>
<protein>
    <submittedName>
        <fullName evidence="3">Response regulator receiver domain-containing protein</fullName>
    </submittedName>
</protein>
<name>A0A2T0RLD0_9BACT</name>
<keyword evidence="1" id="KW-0597">Phosphoprotein</keyword>
<evidence type="ECO:0000313" key="4">
    <source>
        <dbReference type="Proteomes" id="UP000238375"/>
    </source>
</evidence>
<dbReference type="GO" id="GO:0000160">
    <property type="term" value="P:phosphorelay signal transduction system"/>
    <property type="evidence" value="ECO:0007669"/>
    <property type="project" value="InterPro"/>
</dbReference>
<dbReference type="SMART" id="SM00448">
    <property type="entry name" value="REC"/>
    <property type="match status" value="1"/>
</dbReference>
<dbReference type="AlphaFoldDB" id="A0A2T0RLD0"/>